<evidence type="ECO:0000256" key="1">
    <source>
        <dbReference type="SAM" id="Phobius"/>
    </source>
</evidence>
<proteinExistence type="predicted"/>
<dbReference type="EMBL" id="JACBZF010000001">
    <property type="protein sequence ID" value="NYH94610.1"/>
    <property type="molecule type" value="Genomic_DNA"/>
</dbReference>
<keyword evidence="1" id="KW-0812">Transmembrane</keyword>
<sequence length="83" mass="9059">MELALYVLDVTIVVAAVMSAWFWLQAAGKPQRRVSKFEDFNHADLNRLVTALNRARILNARAAVATAIAALLGGIRVALDLLL</sequence>
<feature type="transmembrane region" description="Helical" evidence="1">
    <location>
        <begin position="62"/>
        <end position="79"/>
    </location>
</feature>
<accession>A0A7Z0BUS4</accession>
<keyword evidence="1" id="KW-0472">Membrane</keyword>
<keyword evidence="3" id="KW-1185">Reference proteome</keyword>
<evidence type="ECO:0000313" key="3">
    <source>
        <dbReference type="Proteomes" id="UP000522081"/>
    </source>
</evidence>
<dbReference type="RefSeq" id="WP_179406505.1">
    <property type="nucleotide sequence ID" value="NZ_BMGF01000001.1"/>
</dbReference>
<dbReference type="Proteomes" id="UP000522081">
    <property type="component" value="Unassembled WGS sequence"/>
</dbReference>
<protein>
    <submittedName>
        <fullName evidence="2">Uncharacterized protein</fullName>
    </submittedName>
</protein>
<reference evidence="2 3" key="1">
    <citation type="submission" date="2020-07" db="EMBL/GenBank/DDBJ databases">
        <title>Genomic Encyclopedia of Type Strains, Phase IV (KMG-IV): sequencing the most valuable type-strain genomes for metagenomic binning, comparative biology and taxonomic classification.</title>
        <authorList>
            <person name="Goeker M."/>
        </authorList>
    </citation>
    <scope>NUCLEOTIDE SEQUENCE [LARGE SCALE GENOMIC DNA]</scope>
    <source>
        <strain evidence="2 3">DSM 29043</strain>
    </source>
</reference>
<organism evidence="2 3">
    <name type="scientific">Novosphingobium marinum</name>
    <dbReference type="NCBI Taxonomy" id="1514948"/>
    <lineage>
        <taxon>Bacteria</taxon>
        <taxon>Pseudomonadati</taxon>
        <taxon>Pseudomonadota</taxon>
        <taxon>Alphaproteobacteria</taxon>
        <taxon>Sphingomonadales</taxon>
        <taxon>Sphingomonadaceae</taxon>
        <taxon>Novosphingobium</taxon>
    </lineage>
</organism>
<dbReference type="AlphaFoldDB" id="A0A7Z0BUS4"/>
<feature type="transmembrane region" description="Helical" evidence="1">
    <location>
        <begin position="6"/>
        <end position="24"/>
    </location>
</feature>
<gene>
    <name evidence="2" type="ORF">FHS75_000915</name>
</gene>
<evidence type="ECO:0000313" key="2">
    <source>
        <dbReference type="EMBL" id="NYH94610.1"/>
    </source>
</evidence>
<keyword evidence="1" id="KW-1133">Transmembrane helix</keyword>
<comment type="caution">
    <text evidence="2">The sequence shown here is derived from an EMBL/GenBank/DDBJ whole genome shotgun (WGS) entry which is preliminary data.</text>
</comment>
<name>A0A7Z0BUS4_9SPHN</name>